<evidence type="ECO:0000313" key="2">
    <source>
        <dbReference type="EMBL" id="KAJ7318686.1"/>
    </source>
</evidence>
<evidence type="ECO:0000313" key="3">
    <source>
        <dbReference type="Proteomes" id="UP001218218"/>
    </source>
</evidence>
<sequence>MYRLRRPRSRTSCLPSVAGRRSASCRCPSPCKYSCPEINPKINPNSSAEWASTTQKVLASPISAAASTSTPELSSETHFESAMQSVEELRTPDECSAHIEERQAEHERELDLGLESLHTAVDQGLGLSPGGVTWFDVGILPGSGRASPSVYSCDQHSTPHLSRPQSADPSEMKTDSTRGSASNCVSGGSASWAGCYVSGICCVDAKLRLSYAAVNYLLSSPSFTNAPCFQRSCPIHPTATLCLLCEPKYTIESGSESGLCERLV</sequence>
<feature type="region of interest" description="Disordered" evidence="1">
    <location>
        <begin position="150"/>
        <end position="186"/>
    </location>
</feature>
<feature type="compositionally biased region" description="Polar residues" evidence="1">
    <location>
        <begin position="177"/>
        <end position="186"/>
    </location>
</feature>
<protein>
    <submittedName>
        <fullName evidence="2">Uncharacterized protein</fullName>
    </submittedName>
</protein>
<dbReference type="Proteomes" id="UP001218218">
    <property type="component" value="Unassembled WGS sequence"/>
</dbReference>
<dbReference type="AlphaFoldDB" id="A0AAD6ZEB4"/>
<accession>A0AAD6ZEB4</accession>
<reference evidence="2" key="1">
    <citation type="submission" date="2023-03" db="EMBL/GenBank/DDBJ databases">
        <title>Massive genome expansion in bonnet fungi (Mycena s.s.) driven by repeated elements and novel gene families across ecological guilds.</title>
        <authorList>
            <consortium name="Lawrence Berkeley National Laboratory"/>
            <person name="Harder C.B."/>
            <person name="Miyauchi S."/>
            <person name="Viragh M."/>
            <person name="Kuo A."/>
            <person name="Thoen E."/>
            <person name="Andreopoulos B."/>
            <person name="Lu D."/>
            <person name="Skrede I."/>
            <person name="Drula E."/>
            <person name="Henrissat B."/>
            <person name="Morin E."/>
            <person name="Kohler A."/>
            <person name="Barry K."/>
            <person name="LaButti K."/>
            <person name="Morin E."/>
            <person name="Salamov A."/>
            <person name="Lipzen A."/>
            <person name="Mereny Z."/>
            <person name="Hegedus B."/>
            <person name="Baldrian P."/>
            <person name="Stursova M."/>
            <person name="Weitz H."/>
            <person name="Taylor A."/>
            <person name="Grigoriev I.V."/>
            <person name="Nagy L.G."/>
            <person name="Martin F."/>
            <person name="Kauserud H."/>
        </authorList>
    </citation>
    <scope>NUCLEOTIDE SEQUENCE</scope>
    <source>
        <strain evidence="2">CBHHK002</strain>
    </source>
</reference>
<evidence type="ECO:0000256" key="1">
    <source>
        <dbReference type="SAM" id="MobiDB-lite"/>
    </source>
</evidence>
<organism evidence="2 3">
    <name type="scientific">Mycena albidolilacea</name>
    <dbReference type="NCBI Taxonomy" id="1033008"/>
    <lineage>
        <taxon>Eukaryota</taxon>
        <taxon>Fungi</taxon>
        <taxon>Dikarya</taxon>
        <taxon>Basidiomycota</taxon>
        <taxon>Agaricomycotina</taxon>
        <taxon>Agaricomycetes</taxon>
        <taxon>Agaricomycetidae</taxon>
        <taxon>Agaricales</taxon>
        <taxon>Marasmiineae</taxon>
        <taxon>Mycenaceae</taxon>
        <taxon>Mycena</taxon>
    </lineage>
</organism>
<dbReference type="EMBL" id="JARIHO010000056">
    <property type="protein sequence ID" value="KAJ7318686.1"/>
    <property type="molecule type" value="Genomic_DNA"/>
</dbReference>
<name>A0AAD6ZEB4_9AGAR</name>
<proteinExistence type="predicted"/>
<feature type="compositionally biased region" description="Polar residues" evidence="1">
    <location>
        <begin position="150"/>
        <end position="168"/>
    </location>
</feature>
<gene>
    <name evidence="2" type="ORF">DFH08DRAFT_891674</name>
</gene>
<comment type="caution">
    <text evidence="2">The sequence shown here is derived from an EMBL/GenBank/DDBJ whole genome shotgun (WGS) entry which is preliminary data.</text>
</comment>
<keyword evidence="3" id="KW-1185">Reference proteome</keyword>